<keyword evidence="2" id="KW-1185">Reference proteome</keyword>
<dbReference type="OrthoDB" id="2615170at2759"/>
<name>A0A0D0B2U3_9AGAM</name>
<dbReference type="Proteomes" id="UP000054485">
    <property type="component" value="Unassembled WGS sequence"/>
</dbReference>
<dbReference type="InParanoid" id="A0A0D0B2U3"/>
<accession>A0A0D0B2U3</accession>
<reference evidence="2" key="2">
    <citation type="submission" date="2015-01" db="EMBL/GenBank/DDBJ databases">
        <title>Evolutionary Origins and Diversification of the Mycorrhizal Mutualists.</title>
        <authorList>
            <consortium name="DOE Joint Genome Institute"/>
            <consortium name="Mycorrhizal Genomics Consortium"/>
            <person name="Kohler A."/>
            <person name="Kuo A."/>
            <person name="Nagy L.G."/>
            <person name="Floudas D."/>
            <person name="Copeland A."/>
            <person name="Barry K.W."/>
            <person name="Cichocki N."/>
            <person name="Veneault-Fourrey C."/>
            <person name="LaButti K."/>
            <person name="Lindquist E.A."/>
            <person name="Lipzen A."/>
            <person name="Lundell T."/>
            <person name="Morin E."/>
            <person name="Murat C."/>
            <person name="Riley R."/>
            <person name="Ohm R."/>
            <person name="Sun H."/>
            <person name="Tunlid A."/>
            <person name="Henrissat B."/>
            <person name="Grigoriev I.V."/>
            <person name="Hibbett D.S."/>
            <person name="Martin F."/>
        </authorList>
    </citation>
    <scope>NUCLEOTIDE SEQUENCE [LARGE SCALE GENOMIC DNA]</scope>
    <source>
        <strain evidence="2">UH-Slu-Lm8-n1</strain>
    </source>
</reference>
<sequence length="190" mass="20635">MHAITTRTLAHVDSPCVETSGSITEPAVARSVCGTGPYSASIGAYSAAVQHKCETWLRRQDPDFMPVNQLSPAMDGCPNSSYLEQRIPVVVHSIGASFHLSSTWVPPGVQEALDKACHVELHSQAELVATYLDVEGYHSHQRNPELELHHLHVRMSHAKAEVEVYELAIENAPASCYSDSDSSSSLGSRT</sequence>
<dbReference type="HOGENOM" id="CLU_1428858_0_0_1"/>
<reference evidence="1 2" key="1">
    <citation type="submission" date="2014-04" db="EMBL/GenBank/DDBJ databases">
        <authorList>
            <consortium name="DOE Joint Genome Institute"/>
            <person name="Kuo A."/>
            <person name="Ruytinx J."/>
            <person name="Rineau F."/>
            <person name="Colpaert J."/>
            <person name="Kohler A."/>
            <person name="Nagy L.G."/>
            <person name="Floudas D."/>
            <person name="Copeland A."/>
            <person name="Barry K.W."/>
            <person name="Cichocki N."/>
            <person name="Veneault-Fourrey C."/>
            <person name="LaButti K."/>
            <person name="Lindquist E.A."/>
            <person name="Lipzen A."/>
            <person name="Lundell T."/>
            <person name="Morin E."/>
            <person name="Murat C."/>
            <person name="Sun H."/>
            <person name="Tunlid A."/>
            <person name="Henrissat B."/>
            <person name="Grigoriev I.V."/>
            <person name="Hibbett D.S."/>
            <person name="Martin F."/>
            <person name="Nordberg H.P."/>
            <person name="Cantor M.N."/>
            <person name="Hua S.X."/>
        </authorList>
    </citation>
    <scope>NUCLEOTIDE SEQUENCE [LARGE SCALE GENOMIC DNA]</scope>
    <source>
        <strain evidence="1 2">UH-Slu-Lm8-n1</strain>
    </source>
</reference>
<evidence type="ECO:0000313" key="2">
    <source>
        <dbReference type="Proteomes" id="UP000054485"/>
    </source>
</evidence>
<dbReference type="AlphaFoldDB" id="A0A0D0B2U3"/>
<organism evidence="1 2">
    <name type="scientific">Suillus luteus UH-Slu-Lm8-n1</name>
    <dbReference type="NCBI Taxonomy" id="930992"/>
    <lineage>
        <taxon>Eukaryota</taxon>
        <taxon>Fungi</taxon>
        <taxon>Dikarya</taxon>
        <taxon>Basidiomycota</taxon>
        <taxon>Agaricomycotina</taxon>
        <taxon>Agaricomycetes</taxon>
        <taxon>Agaricomycetidae</taxon>
        <taxon>Boletales</taxon>
        <taxon>Suillineae</taxon>
        <taxon>Suillaceae</taxon>
        <taxon>Suillus</taxon>
    </lineage>
</organism>
<evidence type="ECO:0000313" key="1">
    <source>
        <dbReference type="EMBL" id="KIK44334.1"/>
    </source>
</evidence>
<dbReference type="EMBL" id="KN835192">
    <property type="protein sequence ID" value="KIK44334.1"/>
    <property type="molecule type" value="Genomic_DNA"/>
</dbReference>
<proteinExistence type="predicted"/>
<gene>
    <name evidence="1" type="ORF">CY34DRAFT_11105</name>
</gene>
<protein>
    <submittedName>
        <fullName evidence="1">Uncharacterized protein</fullName>
    </submittedName>
</protein>